<keyword evidence="3" id="KW-1185">Reference proteome</keyword>
<dbReference type="Proteomes" id="UP001059773">
    <property type="component" value="Chromosome"/>
</dbReference>
<evidence type="ECO:0000313" key="3">
    <source>
        <dbReference type="Proteomes" id="UP001059773"/>
    </source>
</evidence>
<gene>
    <name evidence="2" type="ORF">NP439_24035</name>
</gene>
<sequence>MLVYEATKSEFLNDVFNDELTNNIINNFQEKIGSVNKSEVRSWDNSMQYMYRVLGDSDIPKDAGVAIEYRIPYSSKRVDFLITGKKDKKESVVIVELKQWDKVEKVEGKEAIVKTNFSNGLVETTHPSYQAWSYASLIKDYNETVQQDNIDMYPCAYLHNYIINKDSEPLTDNVYQYYVDKAPVYAKGDAKKLREFIKKYIKYGDNKETLYKIEKGRIRPSKSLQDALNSMLQGNEEFIMIDEQKVVFEEALRLASEAKRTNTKQVLVVEGGPGTGKSVLAVNLLVELTKKSMVAQYVTKNSAPRNIYSTKLKQDLKKTQIDNLFKGSGSYVDAPNNEFDVLIVDEAHRLNEKSGIFQNLGENQVKELIHASNMTIFFIDEHQKVTLKDIGSIDLIKKYTNEYNGVIHKLKLESQFRCNGSDGYLAWIDNVLQIRKTANSNFIGKDYDFRVFDDPNQLLESIRSLNENNNKARMLAGYCWEWPKESRTQSDIPDIIIPEKNFGISWNLDNTLTWAIDDSSVNEAGCIHTSQGLEFDYVGVIIGDDLLFRDGKVCTDYTKRAKSDRSLFGIKKMIKEKPEEAEKLADTIIRNTYRTLLTRGQKGCFVYCTDNALANYLKDRLEKTIEYKSEEFFNTNSLIAEDKSSYKD</sequence>
<dbReference type="InterPro" id="IPR018647">
    <property type="entry name" value="SLFN_3-like_DNA/RNA_helicase"/>
</dbReference>
<dbReference type="EMBL" id="CP101914">
    <property type="protein sequence ID" value="UUI03061.1"/>
    <property type="molecule type" value="Genomic_DNA"/>
</dbReference>
<dbReference type="Gene3D" id="3.40.50.300">
    <property type="entry name" value="P-loop containing nucleotide triphosphate hydrolases"/>
    <property type="match status" value="1"/>
</dbReference>
<reference evidence="2" key="1">
    <citation type="submission" date="2022-07" db="EMBL/GenBank/DDBJ databases">
        <title>FELIX.</title>
        <authorList>
            <person name="Wan K.H."/>
            <person name="Park S."/>
            <person name="Lawrence Q."/>
            <person name="Eichenberger J.P."/>
            <person name="Booth B.W."/>
            <person name="Piaggio A.J."/>
            <person name="Chandler J.C."/>
            <person name="Franklin A.B."/>
            <person name="Celniker S.E."/>
        </authorList>
    </citation>
    <scope>NUCLEOTIDE SEQUENCE</scope>
    <source>
        <strain evidence="2">QA-1986 374</strain>
    </source>
</reference>
<evidence type="ECO:0000259" key="1">
    <source>
        <dbReference type="Pfam" id="PF09848"/>
    </source>
</evidence>
<name>A0ABY5JSG6_9BACI</name>
<dbReference type="RefSeq" id="WP_256708244.1">
    <property type="nucleotide sequence ID" value="NZ_CP101914.1"/>
</dbReference>
<protein>
    <submittedName>
        <fullName evidence="2">DUF2075 domain-containing protein</fullName>
    </submittedName>
</protein>
<evidence type="ECO:0000313" key="2">
    <source>
        <dbReference type="EMBL" id="UUI03061.1"/>
    </source>
</evidence>
<proteinExistence type="predicted"/>
<organism evidence="2 3">
    <name type="scientific">Oceanobacillus jeddahense</name>
    <dbReference type="NCBI Taxonomy" id="1462527"/>
    <lineage>
        <taxon>Bacteria</taxon>
        <taxon>Bacillati</taxon>
        <taxon>Bacillota</taxon>
        <taxon>Bacilli</taxon>
        <taxon>Bacillales</taxon>
        <taxon>Bacillaceae</taxon>
        <taxon>Oceanobacillus</taxon>
    </lineage>
</organism>
<accession>A0ABY5JSG6</accession>
<dbReference type="Pfam" id="PF09848">
    <property type="entry name" value="SLFN-g3_helicase"/>
    <property type="match status" value="1"/>
</dbReference>
<dbReference type="SUPFAM" id="SSF52540">
    <property type="entry name" value="P-loop containing nucleoside triphosphate hydrolases"/>
    <property type="match status" value="1"/>
</dbReference>
<feature type="domain" description="Schlafen group 3-like DNA/RNA helicase" evidence="1">
    <location>
        <begin position="264"/>
        <end position="610"/>
    </location>
</feature>
<dbReference type="InterPro" id="IPR027417">
    <property type="entry name" value="P-loop_NTPase"/>
</dbReference>